<dbReference type="EMBL" id="RWGY01000007">
    <property type="protein sequence ID" value="TVU40648.1"/>
    <property type="molecule type" value="Genomic_DNA"/>
</dbReference>
<keyword evidence="2" id="KW-1185">Reference proteome</keyword>
<dbReference type="AlphaFoldDB" id="A0A5J9VXJ9"/>
<evidence type="ECO:0000313" key="1">
    <source>
        <dbReference type="EMBL" id="TVU40648.1"/>
    </source>
</evidence>
<gene>
    <name evidence="1" type="ORF">EJB05_14117</name>
</gene>
<organism evidence="1 2">
    <name type="scientific">Eragrostis curvula</name>
    <name type="common">weeping love grass</name>
    <dbReference type="NCBI Taxonomy" id="38414"/>
    <lineage>
        <taxon>Eukaryota</taxon>
        <taxon>Viridiplantae</taxon>
        <taxon>Streptophyta</taxon>
        <taxon>Embryophyta</taxon>
        <taxon>Tracheophyta</taxon>
        <taxon>Spermatophyta</taxon>
        <taxon>Magnoliopsida</taxon>
        <taxon>Liliopsida</taxon>
        <taxon>Poales</taxon>
        <taxon>Poaceae</taxon>
        <taxon>PACMAD clade</taxon>
        <taxon>Chloridoideae</taxon>
        <taxon>Eragrostideae</taxon>
        <taxon>Eragrostidinae</taxon>
        <taxon>Eragrostis</taxon>
    </lineage>
</organism>
<protein>
    <submittedName>
        <fullName evidence="1">Uncharacterized protein</fullName>
    </submittedName>
</protein>
<sequence length="72" mass="8041">MRLVVPYNIPEDQGEIFSDAARICFTVFTALQIWTCPAQDESARSRTAKMKMKNLKALSSSNQIEGSVLDAF</sequence>
<name>A0A5J9VXJ9_9POAL</name>
<dbReference type="Proteomes" id="UP000324897">
    <property type="component" value="Chromosome 4"/>
</dbReference>
<dbReference type="Gramene" id="TVU40648">
    <property type="protein sequence ID" value="TVU40648"/>
    <property type="gene ID" value="EJB05_14117"/>
</dbReference>
<evidence type="ECO:0000313" key="2">
    <source>
        <dbReference type="Proteomes" id="UP000324897"/>
    </source>
</evidence>
<reference evidence="1 2" key="1">
    <citation type="journal article" date="2019" name="Sci. Rep.">
        <title>A high-quality genome of Eragrostis curvula grass provides insights into Poaceae evolution and supports new strategies to enhance forage quality.</title>
        <authorList>
            <person name="Carballo J."/>
            <person name="Santos B.A.C.M."/>
            <person name="Zappacosta D."/>
            <person name="Garbus I."/>
            <person name="Selva J.P."/>
            <person name="Gallo C.A."/>
            <person name="Diaz A."/>
            <person name="Albertini E."/>
            <person name="Caccamo M."/>
            <person name="Echenique V."/>
        </authorList>
    </citation>
    <scope>NUCLEOTIDE SEQUENCE [LARGE SCALE GENOMIC DNA]</scope>
    <source>
        <strain evidence="2">cv. Victoria</strain>
        <tissue evidence="1">Leaf</tissue>
    </source>
</reference>
<proteinExistence type="predicted"/>
<accession>A0A5J9VXJ9</accession>
<comment type="caution">
    <text evidence="1">The sequence shown here is derived from an EMBL/GenBank/DDBJ whole genome shotgun (WGS) entry which is preliminary data.</text>
</comment>